<evidence type="ECO:0000313" key="4">
    <source>
        <dbReference type="Proteomes" id="UP000239648"/>
    </source>
</evidence>
<keyword evidence="4" id="KW-1185">Reference proteome</keyword>
<organism evidence="2 3">
    <name type="scientific">Marinobacter persicus</name>
    <dbReference type="NCBI Taxonomy" id="930118"/>
    <lineage>
        <taxon>Bacteria</taxon>
        <taxon>Pseudomonadati</taxon>
        <taxon>Pseudomonadota</taxon>
        <taxon>Gammaproteobacteria</taxon>
        <taxon>Pseudomonadales</taxon>
        <taxon>Marinobacteraceae</taxon>
        <taxon>Marinobacter</taxon>
    </lineage>
</organism>
<evidence type="ECO:0000313" key="1">
    <source>
        <dbReference type="EMBL" id="PPK50875.1"/>
    </source>
</evidence>
<comment type="caution">
    <text evidence="2">The sequence shown here is derived from an EMBL/GenBank/DDBJ whole genome shotgun (WGS) entry which is preliminary data.</text>
</comment>
<proteinExistence type="predicted"/>
<dbReference type="Proteomes" id="UP000239648">
    <property type="component" value="Unassembled WGS sequence"/>
</dbReference>
<evidence type="ECO:0000313" key="2">
    <source>
        <dbReference type="EMBL" id="PPK54189.1"/>
    </source>
</evidence>
<gene>
    <name evidence="2" type="ORF">B0H24_101846</name>
    <name evidence="1" type="ORF">BY455_11946</name>
</gene>
<sequence length="30" mass="3373">MAFEIPRKTFPISSFKLLALAISGTPEYLM</sequence>
<reference evidence="2 3" key="2">
    <citation type="submission" date="2018-02" db="EMBL/GenBank/DDBJ databases">
        <title>Subsurface microbial communities from deep shales in Ohio and West Virginia, USA.</title>
        <authorList>
            <person name="Wrighton K."/>
        </authorList>
    </citation>
    <scope>NUCLEOTIDE SEQUENCE [LARGE SCALE GENOMIC DNA]</scope>
    <source>
        <strain evidence="2 3">UTICA-S1B9</strain>
    </source>
</reference>
<dbReference type="STRING" id="930118.SAMN05216429_10882"/>
<reference evidence="1 4" key="1">
    <citation type="submission" date="2018-02" db="EMBL/GenBank/DDBJ databases">
        <title>Deep subsurface shale carbon reservoir microbial communities from Ohio and West Virginia, USA.</title>
        <authorList>
            <person name="Wrighton K."/>
        </authorList>
    </citation>
    <scope>NUCLEOTIDE SEQUENCE [LARGE SCALE GENOMIC DNA]</scope>
    <source>
        <strain evidence="1 4">UTICA-S1B6</strain>
    </source>
</reference>
<name>A0A2S6G507_9GAMM</name>
<dbReference type="Proteomes" id="UP000239446">
    <property type="component" value="Unassembled WGS sequence"/>
</dbReference>
<protein>
    <submittedName>
        <fullName evidence="2">Uncharacterized protein</fullName>
    </submittedName>
</protein>
<dbReference type="EMBL" id="PTIT01000019">
    <property type="protein sequence ID" value="PPK50875.1"/>
    <property type="molecule type" value="Genomic_DNA"/>
</dbReference>
<accession>A0A2S6G507</accession>
<dbReference type="EMBL" id="PTIU01000018">
    <property type="protein sequence ID" value="PPK54189.1"/>
    <property type="molecule type" value="Genomic_DNA"/>
</dbReference>
<dbReference type="AlphaFoldDB" id="A0A2S6G507"/>
<evidence type="ECO:0000313" key="3">
    <source>
        <dbReference type="Proteomes" id="UP000239446"/>
    </source>
</evidence>